<evidence type="ECO:0000313" key="2">
    <source>
        <dbReference type="Proteomes" id="UP001374535"/>
    </source>
</evidence>
<sequence length="121" mass="14088">MTEKRLQARKNVVSAGPYSSTGFVKKIEVLKCVRRYLDGYYILQQFRICPENGGTEMHTGYTQMTITLYTSQLLSCEFSFYSDYSNLQITYNSLQLQFSPTGQHRHLCPSIEYLHTHRNQS</sequence>
<organism evidence="1 2">
    <name type="scientific">Vigna mungo</name>
    <name type="common">Black gram</name>
    <name type="synonym">Phaseolus mungo</name>
    <dbReference type="NCBI Taxonomy" id="3915"/>
    <lineage>
        <taxon>Eukaryota</taxon>
        <taxon>Viridiplantae</taxon>
        <taxon>Streptophyta</taxon>
        <taxon>Embryophyta</taxon>
        <taxon>Tracheophyta</taxon>
        <taxon>Spermatophyta</taxon>
        <taxon>Magnoliopsida</taxon>
        <taxon>eudicotyledons</taxon>
        <taxon>Gunneridae</taxon>
        <taxon>Pentapetalae</taxon>
        <taxon>rosids</taxon>
        <taxon>fabids</taxon>
        <taxon>Fabales</taxon>
        <taxon>Fabaceae</taxon>
        <taxon>Papilionoideae</taxon>
        <taxon>50 kb inversion clade</taxon>
        <taxon>NPAAA clade</taxon>
        <taxon>indigoferoid/millettioid clade</taxon>
        <taxon>Phaseoleae</taxon>
        <taxon>Vigna</taxon>
    </lineage>
</organism>
<proteinExistence type="predicted"/>
<protein>
    <submittedName>
        <fullName evidence="1">Uncharacterized protein</fullName>
    </submittedName>
</protein>
<dbReference type="EMBL" id="CP144694">
    <property type="protein sequence ID" value="WVZ03202.1"/>
    <property type="molecule type" value="Genomic_DNA"/>
</dbReference>
<keyword evidence="2" id="KW-1185">Reference proteome</keyword>
<dbReference type="AlphaFoldDB" id="A0AAQ3N634"/>
<dbReference type="Proteomes" id="UP001374535">
    <property type="component" value="Chromosome 7"/>
</dbReference>
<reference evidence="1 2" key="1">
    <citation type="journal article" date="2023" name="Life. Sci Alliance">
        <title>Evolutionary insights into 3D genome organization and epigenetic landscape of Vigna mungo.</title>
        <authorList>
            <person name="Junaid A."/>
            <person name="Singh B."/>
            <person name="Bhatia S."/>
        </authorList>
    </citation>
    <scope>NUCLEOTIDE SEQUENCE [LARGE SCALE GENOMIC DNA]</scope>
    <source>
        <strain evidence="1">Urdbean</strain>
    </source>
</reference>
<accession>A0AAQ3N634</accession>
<gene>
    <name evidence="1" type="ORF">V8G54_024008</name>
</gene>
<evidence type="ECO:0000313" key="1">
    <source>
        <dbReference type="EMBL" id="WVZ03202.1"/>
    </source>
</evidence>
<name>A0AAQ3N634_VIGMU</name>